<feature type="transmembrane region" description="Helical" evidence="1">
    <location>
        <begin position="116"/>
        <end position="137"/>
    </location>
</feature>
<feature type="transmembrane region" description="Helical" evidence="1">
    <location>
        <begin position="222"/>
        <end position="244"/>
    </location>
</feature>
<evidence type="ECO:0008006" key="5">
    <source>
        <dbReference type="Google" id="ProtNLM"/>
    </source>
</evidence>
<feature type="transmembrane region" description="Helical" evidence="1">
    <location>
        <begin position="1186"/>
        <end position="1205"/>
    </location>
</feature>
<dbReference type="GO" id="GO:0006075">
    <property type="term" value="P:(1-&gt;3)-beta-D-glucan biosynthetic process"/>
    <property type="evidence" value="ECO:0007669"/>
    <property type="project" value="InterPro"/>
</dbReference>
<feature type="transmembrane region" description="Helical" evidence="1">
    <location>
        <begin position="181"/>
        <end position="202"/>
    </location>
</feature>
<keyword evidence="1" id="KW-0472">Membrane</keyword>
<protein>
    <recommendedName>
        <fullName evidence="5">Callose synthase 7</fullName>
    </recommendedName>
</protein>
<evidence type="ECO:0000259" key="3">
    <source>
        <dbReference type="Pfam" id="PF25968"/>
    </source>
</evidence>
<dbReference type="PANTHER" id="PTHR12741:SF16">
    <property type="entry name" value="CALLOSE SYNTHASE 7"/>
    <property type="match status" value="1"/>
</dbReference>
<feature type="transmembrane region" description="Helical" evidence="1">
    <location>
        <begin position="1084"/>
        <end position="1103"/>
    </location>
</feature>
<feature type="transmembrane region" description="Helical" evidence="1">
    <location>
        <begin position="938"/>
        <end position="960"/>
    </location>
</feature>
<feature type="transmembrane region" description="Helical" evidence="1">
    <location>
        <begin position="1272"/>
        <end position="1293"/>
    </location>
</feature>
<feature type="transmembrane region" description="Helical" evidence="1">
    <location>
        <begin position="250"/>
        <end position="269"/>
    </location>
</feature>
<dbReference type="PANTHER" id="PTHR12741">
    <property type="entry name" value="LYST-INTERACTING PROTEIN LIP5 DOPAMINE RESPONSIVE PROTEIN DRG-1"/>
    <property type="match status" value="1"/>
</dbReference>
<dbReference type="InterPro" id="IPR003440">
    <property type="entry name" value="Glyco_trans_48_dom"/>
</dbReference>
<dbReference type="InterPro" id="IPR058851">
    <property type="entry name" value="CALS1_helical"/>
</dbReference>
<keyword evidence="1" id="KW-0812">Transmembrane</keyword>
<feature type="transmembrane region" description="Helical" evidence="1">
    <location>
        <begin position="1211"/>
        <end position="1227"/>
    </location>
</feature>
<keyword evidence="1" id="KW-1133">Transmembrane helix</keyword>
<feature type="transmembrane region" description="Helical" evidence="1">
    <location>
        <begin position="1109"/>
        <end position="1131"/>
    </location>
</feature>
<dbReference type="EnsemblPlants" id="MELO3C012631.2.1">
    <property type="protein sequence ID" value="MELO3C012631.2.1"/>
    <property type="gene ID" value="MELO3C012631.2"/>
</dbReference>
<sequence>MWIFFILAYQAMVIIAWSPGGSLVAVFDPDVFKSVLSIFITAAILNFLRATLDIILSWIAWRSLKFTQILRYLLKFIVAAAWVVVLPIAYLNTLQNPTGLVKFFSSWAADWQSQSFYNYAIAVYLIPNILSCLLFLLPPLRKKMERSNWRIITLLMWWAQPKLYIGRGMHEDMFSLLKYSLFWILLLISKLAFSYYVEIYPLIGPTKLIMSMHIDNYQWHEFFPHVSYNVGVIIAIWAPIVLVYFMDAQIWYAIFSTIFGGIHGAFSHLGEIRTLGMLRSRFEAIPSAFSERLVPSSDKDSKGKNLDESLVRKNITNFSHVWNEFILTMRQEDLISNRDRDLLLVPYSSNDVSVVQWPPFLLASKIPIALDMAKDFKGKEDADLFRKIKSDDYMYSAVIECYETLRDIVTALLKDQEDKRIVRDICHEVELSIRKQKFLSNFRMSGLPSLSEKLEKFLKLLVRDDENEVGGSQIINVLQDIFEIITQDVMANGSQILGLDEDPNDNSDGKKGQRFENINIELTQTKTWIEKVVRLSLLLTVKESAINVPQNLDARRRITFFANSLFMTMPKAPKVRDMLSFSVLTPYYKEDVLYSDEELKKENEDGISILFYLQKIYPVRGMMYYRDALQLQFFLECAGENTGSYRNMDLNEKEKKAFFDRAQALVDLKFTYVVSCQIYGAQKKSDDDRDRRCYSNILNLMLKYPSLRVAYIDEREETVNGRPQKFYYSVLVKGGDKLDEEIYRIKLPGPPTAIGEGKPENQNHAIIFTRGQALQTIDMNQDNYFEEAFKMRNVLEELQKNRHADRKPTILGLREHIFTGSVSSLAWFMSNQETSFVTIGQRILANPLRIFHITRGGISKASRVINLSEDIFAGYNSTLRGGFVTHHEYIQVGKGRDVGMNQISLFEAKVANGNGEQTLSRDVYRLGRRFDFYRMLSFYFTTVGFYFSSMVTVLTVYLFLYGRLYMVMSGVEREILDSPSVHQTKALEEALATQSVFQLGLLLVLPMVMEIGLEKGFRTALGDFVIMQLQLASVFFTFQLGTKAHFYGRTILHGGSKYRATGRGFVVFHAKFADNYRQYSRSHFVKGLELFILLLVYQIYGSSYRSSKLYLFITFSMWFLVASWLFAPFVFNPSGFDWQKTVDDWTDWKRWMGNRGGIGISHDKSWESWWDGEQEHLKSTTIRGRVLEIVYGLSWVVMFIALVVLKIGWRLLLLLTDVYVICGYQLVSMGRRKFGTDFQLMFRILKALLFLGFMSVMTVLFVVWGLTVSDLFAAILAFLPTGWAILLIGQACRPMMKGIGFWESIKELARGYEYIMGLKLLELPVHLLQIFVLLLPPDFFLFEPFSNHSLPILQSFNFFNPNNLSLDFLEDLVAATVS</sequence>
<evidence type="ECO:0000256" key="1">
    <source>
        <dbReference type="SAM" id="Phobius"/>
    </source>
</evidence>
<accession>A0A9I9D3U0</accession>
<feature type="transmembrane region" description="Helical" evidence="1">
    <location>
        <begin position="1247"/>
        <end position="1266"/>
    </location>
</feature>
<evidence type="ECO:0000259" key="2">
    <source>
        <dbReference type="Pfam" id="PF02364"/>
    </source>
</evidence>
<dbReference type="Gramene" id="MELO3C012631.2.1">
    <property type="protein sequence ID" value="MELO3C012631.2.1"/>
    <property type="gene ID" value="MELO3C012631.2"/>
</dbReference>
<feature type="domain" description="Glycosyl transferase 48" evidence="2">
    <location>
        <begin position="619"/>
        <end position="1229"/>
    </location>
</feature>
<evidence type="ECO:0000313" key="4">
    <source>
        <dbReference type="EnsemblPlants" id="MELO3C012631.2.1"/>
    </source>
</evidence>
<feature type="domain" description="Glycosyl transferase 48" evidence="2">
    <location>
        <begin position="548"/>
        <end position="618"/>
    </location>
</feature>
<dbReference type="Pfam" id="PF02364">
    <property type="entry name" value="Glucan_synthase"/>
    <property type="match status" value="2"/>
</dbReference>
<dbReference type="GO" id="GO:0005886">
    <property type="term" value="C:plasma membrane"/>
    <property type="evidence" value="ECO:0007669"/>
    <property type="project" value="TreeGrafter"/>
</dbReference>
<dbReference type="Pfam" id="PF25968">
    <property type="entry name" value="CALS1"/>
    <property type="match status" value="1"/>
</dbReference>
<feature type="transmembrane region" description="Helical" evidence="1">
    <location>
        <begin position="34"/>
        <end position="60"/>
    </location>
</feature>
<organism evidence="4">
    <name type="scientific">Cucumis melo</name>
    <name type="common">Muskmelon</name>
    <dbReference type="NCBI Taxonomy" id="3656"/>
    <lineage>
        <taxon>Eukaryota</taxon>
        <taxon>Viridiplantae</taxon>
        <taxon>Streptophyta</taxon>
        <taxon>Embryophyta</taxon>
        <taxon>Tracheophyta</taxon>
        <taxon>Spermatophyta</taxon>
        <taxon>Magnoliopsida</taxon>
        <taxon>eudicotyledons</taxon>
        <taxon>Gunneridae</taxon>
        <taxon>Pentapetalae</taxon>
        <taxon>rosids</taxon>
        <taxon>fabids</taxon>
        <taxon>Cucurbitales</taxon>
        <taxon>Cucurbitaceae</taxon>
        <taxon>Benincaseae</taxon>
        <taxon>Cucumis</taxon>
    </lineage>
</organism>
<feature type="transmembrane region" description="Helical" evidence="1">
    <location>
        <begin position="72"/>
        <end position="91"/>
    </location>
</feature>
<name>A0A9I9D3U0_CUCME</name>
<reference evidence="4" key="1">
    <citation type="submission" date="2023-03" db="UniProtKB">
        <authorList>
            <consortium name="EnsemblPlants"/>
        </authorList>
    </citation>
    <scope>IDENTIFICATION</scope>
</reference>
<proteinExistence type="predicted"/>
<dbReference type="GO" id="GO:0003843">
    <property type="term" value="F:1,3-beta-D-glucan synthase activity"/>
    <property type="evidence" value="ECO:0007669"/>
    <property type="project" value="InterPro"/>
</dbReference>
<dbReference type="GO" id="GO:0000148">
    <property type="term" value="C:1,3-beta-D-glucan synthase complex"/>
    <property type="evidence" value="ECO:0007669"/>
    <property type="project" value="InterPro"/>
</dbReference>
<feature type="domain" description="Callose synthase helical" evidence="3">
    <location>
        <begin position="358"/>
        <end position="541"/>
    </location>
</feature>